<reference evidence="4 5" key="1">
    <citation type="submission" date="2019-12" db="EMBL/GenBank/DDBJ databases">
        <authorList>
            <person name="Kim Y.S."/>
        </authorList>
    </citation>
    <scope>NUCLEOTIDE SEQUENCE [LARGE SCALE GENOMIC DNA]</scope>
    <source>
        <strain evidence="4 5">MMS17-SY077</strain>
    </source>
</reference>
<proteinExistence type="predicted"/>
<name>A0A6I4P0Q1_9MICO</name>
<evidence type="ECO:0000313" key="5">
    <source>
        <dbReference type="Proteomes" id="UP000438182"/>
    </source>
</evidence>
<keyword evidence="2" id="KW-0812">Transmembrane</keyword>
<sequence>MTDGAGPDVPPSGGPGGPVSAGDDPQDIAPVVPGPGGSGGSGLADGEWHRLHPASPLLRGGLVFIAVLGFLIANLRDQLVAIAIAVFGGAPERPDPETEFEQYERWAEDPITALVVNGLVGWAVVAVVVVVLAVIGGYALAWRLHTFRVTADAVEVRSGILFRTHRSARLDRIQTVNLSRPFFARLFGTAKLEVAVAGQDGNVQLAYLGSDAAEALRRDVLRLAAGIRSRSAGPAEGTASAPGTPQSVRDRLAHRVDDFLAPELDPDLAPAESVVHLPIGRVIASTVLSSATVMLLIFVGVVIWGAVAGTPWVLVSFLPAVIGLLGYYWTRISKSLRYSIAPTAHGVRVGHGLLSTGSQTLPPGRIHAVQVSQPLLWRIFGWYLVQIDIAGQSARAGEALQQTTVLPVGTLADARRVVALLLPDGASALDPFVAPGTTGRAGGDGFSVSPRSARWVRPFSWRRTGWALADDAVLLRRGALTRRLVIVPLARMQSVAIRRGPVRRALGLASLHVHTVTGPVTALLPVIGEVDGSALYERLSADAVGAASRDRASDEEERA</sequence>
<dbReference type="InterPro" id="IPR014529">
    <property type="entry name" value="UCP026631"/>
</dbReference>
<comment type="caution">
    <text evidence="4">The sequence shown here is derived from an EMBL/GenBank/DDBJ whole genome shotgun (WGS) entry which is preliminary data.</text>
</comment>
<evidence type="ECO:0000256" key="2">
    <source>
        <dbReference type="SAM" id="Phobius"/>
    </source>
</evidence>
<organism evidence="4 5">
    <name type="scientific">Agromyces seonyuensis</name>
    <dbReference type="NCBI Taxonomy" id="2662446"/>
    <lineage>
        <taxon>Bacteria</taxon>
        <taxon>Bacillati</taxon>
        <taxon>Actinomycetota</taxon>
        <taxon>Actinomycetes</taxon>
        <taxon>Micrococcales</taxon>
        <taxon>Microbacteriaceae</taxon>
        <taxon>Agromyces</taxon>
    </lineage>
</organism>
<keyword evidence="5" id="KW-1185">Reference proteome</keyword>
<dbReference type="Proteomes" id="UP000438182">
    <property type="component" value="Unassembled WGS sequence"/>
</dbReference>
<protein>
    <submittedName>
        <fullName evidence="4">PH domain-containing protein</fullName>
    </submittedName>
</protein>
<dbReference type="PANTHER" id="PTHR34473">
    <property type="entry name" value="UPF0699 TRANSMEMBRANE PROTEIN YDBS"/>
    <property type="match status" value="1"/>
</dbReference>
<dbReference type="PANTHER" id="PTHR34473:SF2">
    <property type="entry name" value="UPF0699 TRANSMEMBRANE PROTEIN YDBT"/>
    <property type="match status" value="1"/>
</dbReference>
<evidence type="ECO:0000259" key="3">
    <source>
        <dbReference type="Pfam" id="PF03703"/>
    </source>
</evidence>
<accession>A0A6I4P0Q1</accession>
<dbReference type="PIRSF" id="PIRSF026631">
    <property type="entry name" value="UCP026631"/>
    <property type="match status" value="1"/>
</dbReference>
<dbReference type="EMBL" id="WSTA01000047">
    <property type="protein sequence ID" value="MWB99092.1"/>
    <property type="molecule type" value="Genomic_DNA"/>
</dbReference>
<keyword evidence="2" id="KW-1133">Transmembrane helix</keyword>
<gene>
    <name evidence="4" type="ORF">GB864_11110</name>
</gene>
<feature type="transmembrane region" description="Helical" evidence="2">
    <location>
        <begin position="282"/>
        <end position="306"/>
    </location>
</feature>
<feature type="region of interest" description="Disordered" evidence="1">
    <location>
        <begin position="1"/>
        <end position="45"/>
    </location>
</feature>
<feature type="transmembrane region" description="Helical" evidence="2">
    <location>
        <begin position="312"/>
        <end position="330"/>
    </location>
</feature>
<dbReference type="RefSeq" id="WP_160425030.1">
    <property type="nucleotide sequence ID" value="NZ_WSTA01000047.1"/>
</dbReference>
<dbReference type="Pfam" id="PF03703">
    <property type="entry name" value="bPH_2"/>
    <property type="match status" value="3"/>
</dbReference>
<dbReference type="InterPro" id="IPR005182">
    <property type="entry name" value="YdbS-like_PH"/>
</dbReference>
<feature type="domain" description="YdbS-like PH" evidence="3">
    <location>
        <begin position="461"/>
        <end position="538"/>
    </location>
</feature>
<evidence type="ECO:0000256" key="1">
    <source>
        <dbReference type="SAM" id="MobiDB-lite"/>
    </source>
</evidence>
<dbReference type="AlphaFoldDB" id="A0A6I4P0Q1"/>
<evidence type="ECO:0000313" key="4">
    <source>
        <dbReference type="EMBL" id="MWB99092.1"/>
    </source>
</evidence>
<feature type="domain" description="YdbS-like PH" evidence="3">
    <location>
        <begin position="142"/>
        <end position="218"/>
    </location>
</feature>
<feature type="domain" description="YdbS-like PH" evidence="3">
    <location>
        <begin position="338"/>
        <end position="414"/>
    </location>
</feature>
<feature type="transmembrane region" description="Helical" evidence="2">
    <location>
        <begin position="119"/>
        <end position="141"/>
    </location>
</feature>
<feature type="compositionally biased region" description="Gly residues" evidence="1">
    <location>
        <begin position="34"/>
        <end position="43"/>
    </location>
</feature>
<keyword evidence="2" id="KW-0472">Membrane</keyword>